<organism evidence="4 5">
    <name type="scientific">Nocardioides euryhalodurans</name>
    <dbReference type="NCBI Taxonomy" id="2518370"/>
    <lineage>
        <taxon>Bacteria</taxon>
        <taxon>Bacillati</taxon>
        <taxon>Actinomycetota</taxon>
        <taxon>Actinomycetes</taxon>
        <taxon>Propionibacteriales</taxon>
        <taxon>Nocardioidaceae</taxon>
        <taxon>Nocardioides</taxon>
    </lineage>
</organism>
<dbReference type="InterPro" id="IPR058245">
    <property type="entry name" value="NreC/VraR/RcsB-like_REC"/>
</dbReference>
<dbReference type="PANTHER" id="PTHR44591:SF3">
    <property type="entry name" value="RESPONSE REGULATORY DOMAIN-CONTAINING PROTEIN"/>
    <property type="match status" value="1"/>
</dbReference>
<dbReference type="InterPro" id="IPR011006">
    <property type="entry name" value="CheY-like_superfamily"/>
</dbReference>
<gene>
    <name evidence="4" type="ORF">EXE57_14155</name>
</gene>
<dbReference type="SUPFAM" id="SSF52172">
    <property type="entry name" value="CheY-like"/>
    <property type="match status" value="1"/>
</dbReference>
<dbReference type="AlphaFoldDB" id="A0A4P7GNA4"/>
<dbReference type="KEGG" id="noy:EXE57_14155"/>
<evidence type="ECO:0000259" key="3">
    <source>
        <dbReference type="PROSITE" id="PS50110"/>
    </source>
</evidence>
<feature type="domain" description="Response regulatory" evidence="3">
    <location>
        <begin position="77"/>
        <end position="194"/>
    </location>
</feature>
<evidence type="ECO:0000313" key="5">
    <source>
        <dbReference type="Proteomes" id="UP000294894"/>
    </source>
</evidence>
<name>A0A4P7GNA4_9ACTN</name>
<reference evidence="4 5" key="1">
    <citation type="submission" date="2019-03" db="EMBL/GenBank/DDBJ databases">
        <title>Three New Species of Nocardioides, Nocardioides euryhalodurans sp. nov., Nocardioides seonyuensis sp. nov. and Nocardioides eburneoflavus sp. nov., Iolated from Soil.</title>
        <authorList>
            <person name="Roh S.G."/>
            <person name="Lee C."/>
            <person name="Kim M.-K."/>
            <person name="Kim S.B."/>
        </authorList>
    </citation>
    <scope>NUCLEOTIDE SEQUENCE [LARGE SCALE GENOMIC DNA]</scope>
    <source>
        <strain evidence="4 5">MMS17-SY117</strain>
    </source>
</reference>
<dbReference type="CDD" id="cd17535">
    <property type="entry name" value="REC_NarL-like"/>
    <property type="match status" value="1"/>
</dbReference>
<evidence type="ECO:0000256" key="2">
    <source>
        <dbReference type="PROSITE-ProRule" id="PRU00169"/>
    </source>
</evidence>
<keyword evidence="5" id="KW-1185">Reference proteome</keyword>
<accession>A0A4P7GNA4</accession>
<dbReference type="SMART" id="SM00448">
    <property type="entry name" value="REC"/>
    <property type="match status" value="1"/>
</dbReference>
<dbReference type="PANTHER" id="PTHR44591">
    <property type="entry name" value="STRESS RESPONSE REGULATOR PROTEIN 1"/>
    <property type="match status" value="1"/>
</dbReference>
<feature type="modified residue" description="4-aspartylphosphate" evidence="2">
    <location>
        <position position="127"/>
    </location>
</feature>
<proteinExistence type="predicted"/>
<dbReference type="OrthoDB" id="7352332at2"/>
<protein>
    <submittedName>
        <fullName evidence="4">Response regulator</fullName>
    </submittedName>
</protein>
<dbReference type="Gene3D" id="3.40.50.2300">
    <property type="match status" value="1"/>
</dbReference>
<dbReference type="GO" id="GO:0000160">
    <property type="term" value="P:phosphorelay signal transduction system"/>
    <property type="evidence" value="ECO:0007669"/>
    <property type="project" value="InterPro"/>
</dbReference>
<evidence type="ECO:0000256" key="1">
    <source>
        <dbReference type="ARBA" id="ARBA00022553"/>
    </source>
</evidence>
<dbReference type="InterPro" id="IPR050595">
    <property type="entry name" value="Bact_response_regulator"/>
</dbReference>
<evidence type="ECO:0000313" key="4">
    <source>
        <dbReference type="EMBL" id="QBR93277.1"/>
    </source>
</evidence>
<dbReference type="EMBL" id="CP038267">
    <property type="protein sequence ID" value="QBR93277.1"/>
    <property type="molecule type" value="Genomic_DNA"/>
</dbReference>
<dbReference type="Proteomes" id="UP000294894">
    <property type="component" value="Chromosome"/>
</dbReference>
<dbReference type="InterPro" id="IPR001789">
    <property type="entry name" value="Sig_transdc_resp-reg_receiver"/>
</dbReference>
<dbReference type="PROSITE" id="PS50110">
    <property type="entry name" value="RESPONSE_REGULATORY"/>
    <property type="match status" value="1"/>
</dbReference>
<keyword evidence="1 2" id="KW-0597">Phosphoprotein</keyword>
<dbReference type="Pfam" id="PF00072">
    <property type="entry name" value="Response_reg"/>
    <property type="match status" value="1"/>
</dbReference>
<sequence length="197" mass="20889">MKARNACTCNICLTPDLVSPDSVERGRCVTLVASEAAADNPGGQRGRVYLLPGGPAMVATCNVPAPRDRQAGPMSFSVVIVDDNRSFLQVARTLLERDGVDVVGVASTSSSALEQVRRLRPDTVLVDVHLGAESGLDLVRTLHADEHCRGSSAILMSTHSEVDLAMVVADAPVAGFVTKSELSAATIDEVRRRRTLP</sequence>